<dbReference type="AlphaFoldDB" id="A0A382F4D5"/>
<protein>
    <submittedName>
        <fullName evidence="2">Uncharacterized protein</fullName>
    </submittedName>
</protein>
<feature type="coiled-coil region" evidence="1">
    <location>
        <begin position="388"/>
        <end position="415"/>
    </location>
</feature>
<dbReference type="EMBL" id="UINC01047600">
    <property type="protein sequence ID" value="SVB57063.1"/>
    <property type="molecule type" value="Genomic_DNA"/>
</dbReference>
<evidence type="ECO:0000313" key="2">
    <source>
        <dbReference type="EMBL" id="SVB57063.1"/>
    </source>
</evidence>
<accession>A0A382F4D5</accession>
<proteinExistence type="predicted"/>
<organism evidence="2">
    <name type="scientific">marine metagenome</name>
    <dbReference type="NCBI Taxonomy" id="408172"/>
    <lineage>
        <taxon>unclassified sequences</taxon>
        <taxon>metagenomes</taxon>
        <taxon>ecological metagenomes</taxon>
    </lineage>
</organism>
<keyword evidence="1" id="KW-0175">Coiled coil</keyword>
<gene>
    <name evidence="2" type="ORF">METZ01_LOCUS209917</name>
</gene>
<evidence type="ECO:0000256" key="1">
    <source>
        <dbReference type="SAM" id="Coils"/>
    </source>
</evidence>
<sequence length="420" mass="46786">MTSEFSDSDYNLLVPIDILNKIPDDIKNDPDRLRGHLVRALKIGLLAIEGGEFTLSTERIENAIDSTIDKYRDFDAEFEKSLSLLIDQKLTGDESQLANRLSASFGERGDLKKRLDTIFDDISNPDKASSVPNRVTAVMDTKFEGVEKEITSALDMASEESPLRHFLNEQRTNFTKLKSDLKAEMDMIKSALNVDELLQSKEDEISELKEKSTGKGIHFENDAVDALQDIADLFGDRIEHTGGEGVGKSRSKIGDIVIVIISPGITEIRIAIEAKSGKSISRKELIKQTRDSVKMRGAACGIGLMERKWMGVRQHVVGQEDENFIVGVDWDNDDFLALEVVYRTLRAQLIAEEIRSSGEDEIDVDALRKHLTQAKTDLGVFQSMKGGASSAITTLEDLRNNLDIVEKKVKEQLSKAEDLL</sequence>
<reference evidence="2" key="1">
    <citation type="submission" date="2018-05" db="EMBL/GenBank/DDBJ databases">
        <authorList>
            <person name="Lanie J.A."/>
            <person name="Ng W.-L."/>
            <person name="Kazmierczak K.M."/>
            <person name="Andrzejewski T.M."/>
            <person name="Davidsen T.M."/>
            <person name="Wayne K.J."/>
            <person name="Tettelin H."/>
            <person name="Glass J.I."/>
            <person name="Rusch D."/>
            <person name="Podicherti R."/>
            <person name="Tsui H.-C.T."/>
            <person name="Winkler M.E."/>
        </authorList>
    </citation>
    <scope>NUCLEOTIDE SEQUENCE</scope>
</reference>
<name>A0A382F4D5_9ZZZZ</name>